<gene>
    <name evidence="2" type="ORF">GZ77_14700</name>
</gene>
<dbReference type="PANTHER" id="PTHR11614">
    <property type="entry name" value="PHOSPHOLIPASE-RELATED"/>
    <property type="match status" value="1"/>
</dbReference>
<dbReference type="InterPro" id="IPR051044">
    <property type="entry name" value="MAG_DAG_Lipase"/>
</dbReference>
<reference evidence="2 3" key="1">
    <citation type="submission" date="2014-06" db="EMBL/GenBank/DDBJ databases">
        <title>Whole Genome Sequences of Three Symbiotic Endozoicomonas Bacteria.</title>
        <authorList>
            <person name="Neave M.J."/>
            <person name="Apprill A."/>
            <person name="Voolstra C.R."/>
        </authorList>
    </citation>
    <scope>NUCLEOTIDE SEQUENCE [LARGE SCALE GENOMIC DNA]</scope>
    <source>
        <strain evidence="2 3">LMG 24815</strain>
    </source>
</reference>
<protein>
    <recommendedName>
        <fullName evidence="1">Serine aminopeptidase S33 domain-containing protein</fullName>
    </recommendedName>
</protein>
<dbReference type="Gene3D" id="3.40.50.1820">
    <property type="entry name" value="alpha/beta hydrolase"/>
    <property type="match status" value="1"/>
</dbReference>
<proteinExistence type="predicted"/>
<feature type="domain" description="Serine aminopeptidase S33" evidence="1">
    <location>
        <begin position="26"/>
        <end position="293"/>
    </location>
</feature>
<organism evidence="2 3">
    <name type="scientific">Endozoicomonas montiporae</name>
    <dbReference type="NCBI Taxonomy" id="1027273"/>
    <lineage>
        <taxon>Bacteria</taxon>
        <taxon>Pseudomonadati</taxon>
        <taxon>Pseudomonadota</taxon>
        <taxon>Gammaproteobacteria</taxon>
        <taxon>Oceanospirillales</taxon>
        <taxon>Endozoicomonadaceae</taxon>
        <taxon>Endozoicomonas</taxon>
    </lineage>
</organism>
<evidence type="ECO:0000259" key="1">
    <source>
        <dbReference type="Pfam" id="PF12146"/>
    </source>
</evidence>
<evidence type="ECO:0000313" key="3">
    <source>
        <dbReference type="Proteomes" id="UP000028006"/>
    </source>
</evidence>
<name>A0A081N549_9GAMM</name>
<dbReference type="EMBL" id="JOKG01000003">
    <property type="protein sequence ID" value="KEQ13572.1"/>
    <property type="molecule type" value="Genomic_DNA"/>
</dbReference>
<keyword evidence="3" id="KW-1185">Reference proteome</keyword>
<dbReference type="eggNOG" id="COG2267">
    <property type="taxonomic scope" value="Bacteria"/>
</dbReference>
<accession>A0A081N549</accession>
<dbReference type="AlphaFoldDB" id="A0A081N549"/>
<dbReference type="InterPro" id="IPR022742">
    <property type="entry name" value="Hydrolase_4"/>
</dbReference>
<sequence length="310" mass="34174">MSMDQTINLPADDGHIIPVFQWSCDQPKAVIHISHGLSEHASRYQNLALQLNNAGFDVFAHNHRGHGPAATQPGIFAHKRGWDKVVEDLDIVVQHIKEQHPGKPLFLLGHSMGSYILQSYLIDGAPRSLAGAVLSGSNFAPQPLLKLGRGVARFESFRQGKTGQSPIIHALVFGQYNKAFKPNRTEFDWLSRDPATVDAYINDPLCGQRASNRLWYDLFGGLQSISSVSALQHINSSLPVRVVGGTHDPVSAPSSPPEKNGQHKLAKALQKAGIKDVTLTLYPEGRHEMLNEINREQVISDLIEWLEAKI</sequence>
<dbReference type="Proteomes" id="UP000028006">
    <property type="component" value="Unassembled WGS sequence"/>
</dbReference>
<comment type="caution">
    <text evidence="2">The sequence shown here is derived from an EMBL/GenBank/DDBJ whole genome shotgun (WGS) entry which is preliminary data.</text>
</comment>
<dbReference type="SUPFAM" id="SSF53474">
    <property type="entry name" value="alpha/beta-Hydrolases"/>
    <property type="match status" value="1"/>
</dbReference>
<dbReference type="InterPro" id="IPR029058">
    <property type="entry name" value="AB_hydrolase_fold"/>
</dbReference>
<dbReference type="Pfam" id="PF12146">
    <property type="entry name" value="Hydrolase_4"/>
    <property type="match status" value="1"/>
</dbReference>
<evidence type="ECO:0000313" key="2">
    <source>
        <dbReference type="EMBL" id="KEQ13572.1"/>
    </source>
</evidence>